<dbReference type="GO" id="GO:0016887">
    <property type="term" value="F:ATP hydrolysis activity"/>
    <property type="evidence" value="ECO:0007669"/>
    <property type="project" value="InterPro"/>
</dbReference>
<dbReference type="PROSITE" id="PS50893">
    <property type="entry name" value="ABC_TRANSPORTER_2"/>
    <property type="match status" value="1"/>
</dbReference>
<evidence type="ECO:0000313" key="13">
    <source>
        <dbReference type="Proteomes" id="UP000031620"/>
    </source>
</evidence>
<dbReference type="RefSeq" id="WP_041092030.1">
    <property type="nucleotide sequence ID" value="NZ_AP014680.1"/>
</dbReference>
<keyword evidence="3" id="KW-1003">Cell membrane</keyword>
<evidence type="ECO:0000313" key="12">
    <source>
        <dbReference type="EMBL" id="BAP84630.1"/>
    </source>
</evidence>
<evidence type="ECO:0000256" key="1">
    <source>
        <dbReference type="ARBA" id="ARBA00004651"/>
    </source>
</evidence>
<dbReference type="InterPro" id="IPR039421">
    <property type="entry name" value="Type_1_exporter"/>
</dbReference>
<gene>
    <name evidence="12" type="primary">horA</name>
    <name evidence="12" type="ORF">LOOC260_100510</name>
</gene>
<dbReference type="SUPFAM" id="SSF52540">
    <property type="entry name" value="P-loop containing nucleoside triphosphate hydrolases"/>
    <property type="match status" value="1"/>
</dbReference>
<dbReference type="InterPro" id="IPR027417">
    <property type="entry name" value="P-loop_NTPase"/>
</dbReference>
<dbReference type="Pfam" id="PF00005">
    <property type="entry name" value="ABC_tran"/>
    <property type="match status" value="1"/>
</dbReference>
<dbReference type="PROSITE" id="PS00211">
    <property type="entry name" value="ABC_TRANSPORTER_1"/>
    <property type="match status" value="1"/>
</dbReference>
<feature type="domain" description="ABC transporter" evidence="10">
    <location>
        <begin position="341"/>
        <end position="576"/>
    </location>
</feature>
<dbReference type="HOGENOM" id="CLU_000604_84_3_9"/>
<dbReference type="InterPro" id="IPR017871">
    <property type="entry name" value="ABC_transporter-like_CS"/>
</dbReference>
<keyword evidence="6" id="KW-0067">ATP-binding</keyword>
<accession>A0A0A1GRQ9</accession>
<evidence type="ECO:0000256" key="2">
    <source>
        <dbReference type="ARBA" id="ARBA00022448"/>
    </source>
</evidence>
<evidence type="ECO:0000256" key="7">
    <source>
        <dbReference type="ARBA" id="ARBA00022989"/>
    </source>
</evidence>
<dbReference type="SMART" id="SM00382">
    <property type="entry name" value="AAA"/>
    <property type="match status" value="1"/>
</dbReference>
<dbReference type="CDD" id="cd18551">
    <property type="entry name" value="ABC_6TM_LmrA_like"/>
    <property type="match status" value="1"/>
</dbReference>
<evidence type="ECO:0000256" key="3">
    <source>
        <dbReference type="ARBA" id="ARBA00022475"/>
    </source>
</evidence>
<feature type="transmembrane region" description="Helical" evidence="9">
    <location>
        <begin position="283"/>
        <end position="304"/>
    </location>
</feature>
<protein>
    <submittedName>
        <fullName evidence="12">Multidrug transporter HorA homolog</fullName>
    </submittedName>
</protein>
<evidence type="ECO:0000256" key="4">
    <source>
        <dbReference type="ARBA" id="ARBA00022692"/>
    </source>
</evidence>
<evidence type="ECO:0000256" key="6">
    <source>
        <dbReference type="ARBA" id="ARBA00022840"/>
    </source>
</evidence>
<dbReference type="STRING" id="1291742.LOOC260_100510"/>
<dbReference type="EMBL" id="AP014680">
    <property type="protein sequence ID" value="BAP84630.1"/>
    <property type="molecule type" value="Genomic_DNA"/>
</dbReference>
<reference evidence="12 13" key="1">
    <citation type="submission" date="2014-11" db="EMBL/GenBank/DDBJ databases">
        <title>Complete genome sequence and analysis of Lactobacillus hokkaidonensis LOOC260T.</title>
        <authorList>
            <person name="Tanizawa Y."/>
            <person name="Tohno M."/>
            <person name="Kaminuma E."/>
            <person name="Nakamura Y."/>
            <person name="Arita M."/>
        </authorList>
    </citation>
    <scope>NUCLEOTIDE SEQUENCE [LARGE SCALE GENOMIC DNA]</scope>
    <source>
        <strain evidence="12 13">LOOC260</strain>
    </source>
</reference>
<evidence type="ECO:0000256" key="5">
    <source>
        <dbReference type="ARBA" id="ARBA00022741"/>
    </source>
</evidence>
<sequence>MQLRSKTTTKLHTKDFFKLIGMIQPRYWLFTCGILLGALAAMMQLAVPLLARNILNQIPHNLNPGFLIAVILLFVFSIVLGAFSGSFLGIFGEDVVYRLRNKLWNKILVLPINYLDQHQSGQIASRLTNDSTQVKDLLANSLPRMITSILQLVGAMLLMLFMDWKMTVIMFIVVPLILFCLLPVFRRSYSVAHQRQNALAALNAKVSEVLIKMRLVKSSDAMATEKASGKKQMSRLYKLGVREAIYDSIVGPTTGVLMLALIVGVLAYGVLRISNGTMTNGTLMAFLMYLVQLIVPFTTLGQFLSDIAKTGGSTSKIQELLDVAEEQTNIGIKVDANDKALEMNHVSFSYKSDQEILHDVSFNAAPNSVVAFVGPSGSGKTTIFSLLERFYRPDSGSITIGGTDLTDLNLSDWRDQIGLVGQNADTMTGTIRYNLTYGLQKPTTDEEQWRALELAYAKDFVQAMPAQLETEIGENGVNISGGQRQRLSIARAFLRNPKVLMLDEATASLDPESEVMVQRALQDLMAGRTTLIIAHRINTIIDADEIYFIENGRVSGHGSHTELLSDHLLYRQYFENQFAKSEEAELATE</sequence>
<dbReference type="AlphaFoldDB" id="A0A0A1GRQ9"/>
<keyword evidence="2" id="KW-0813">Transport</keyword>
<feature type="transmembrane region" description="Helical" evidence="9">
    <location>
        <begin position="66"/>
        <end position="92"/>
    </location>
</feature>
<keyword evidence="7 9" id="KW-1133">Transmembrane helix</keyword>
<dbReference type="InterPro" id="IPR003439">
    <property type="entry name" value="ABC_transporter-like_ATP-bd"/>
</dbReference>
<dbReference type="GO" id="GO:0015421">
    <property type="term" value="F:ABC-type oligopeptide transporter activity"/>
    <property type="evidence" value="ECO:0007669"/>
    <property type="project" value="TreeGrafter"/>
</dbReference>
<dbReference type="InterPro" id="IPR003593">
    <property type="entry name" value="AAA+_ATPase"/>
</dbReference>
<evidence type="ECO:0000256" key="9">
    <source>
        <dbReference type="SAM" id="Phobius"/>
    </source>
</evidence>
<feature type="transmembrane region" description="Helical" evidence="9">
    <location>
        <begin position="27"/>
        <end position="46"/>
    </location>
</feature>
<keyword evidence="5" id="KW-0547">Nucleotide-binding</keyword>
<evidence type="ECO:0000259" key="11">
    <source>
        <dbReference type="PROSITE" id="PS50929"/>
    </source>
</evidence>
<dbReference type="InterPro" id="IPR036640">
    <property type="entry name" value="ABC1_TM_sf"/>
</dbReference>
<dbReference type="FunFam" id="3.40.50.300:FF:000221">
    <property type="entry name" value="Multidrug ABC transporter ATP-binding protein"/>
    <property type="match status" value="1"/>
</dbReference>
<keyword evidence="4 9" id="KW-0812">Transmembrane</keyword>
<dbReference type="GO" id="GO:0005886">
    <property type="term" value="C:plasma membrane"/>
    <property type="evidence" value="ECO:0007669"/>
    <property type="project" value="UniProtKB-SubCell"/>
</dbReference>
<name>A0A0A1GRQ9_9LACO</name>
<dbReference type="PANTHER" id="PTHR43394:SF1">
    <property type="entry name" value="ATP-BINDING CASSETTE SUB-FAMILY B MEMBER 10, MITOCHONDRIAL"/>
    <property type="match status" value="1"/>
</dbReference>
<evidence type="ECO:0000256" key="8">
    <source>
        <dbReference type="ARBA" id="ARBA00023136"/>
    </source>
</evidence>
<comment type="subcellular location">
    <subcellularLocation>
        <location evidence="1">Cell membrane</location>
        <topology evidence="1">Multi-pass membrane protein</topology>
    </subcellularLocation>
</comment>
<dbReference type="Proteomes" id="UP000031620">
    <property type="component" value="Chromosome"/>
</dbReference>
<dbReference type="GO" id="GO:0005524">
    <property type="term" value="F:ATP binding"/>
    <property type="evidence" value="ECO:0007669"/>
    <property type="project" value="UniProtKB-KW"/>
</dbReference>
<dbReference type="PANTHER" id="PTHR43394">
    <property type="entry name" value="ATP-DEPENDENT PERMEASE MDL1, MITOCHONDRIAL"/>
    <property type="match status" value="1"/>
</dbReference>
<dbReference type="InterPro" id="IPR011527">
    <property type="entry name" value="ABC1_TM_dom"/>
</dbReference>
<dbReference type="SUPFAM" id="SSF90123">
    <property type="entry name" value="ABC transporter transmembrane region"/>
    <property type="match status" value="1"/>
</dbReference>
<dbReference type="Gene3D" id="3.40.50.300">
    <property type="entry name" value="P-loop containing nucleotide triphosphate hydrolases"/>
    <property type="match status" value="1"/>
</dbReference>
<feature type="transmembrane region" description="Helical" evidence="9">
    <location>
        <begin position="168"/>
        <end position="185"/>
    </location>
</feature>
<feature type="transmembrane region" description="Helical" evidence="9">
    <location>
        <begin position="244"/>
        <end position="271"/>
    </location>
</feature>
<dbReference type="KEGG" id="lho:LOOC260_100510"/>
<evidence type="ECO:0000259" key="10">
    <source>
        <dbReference type="PROSITE" id="PS50893"/>
    </source>
</evidence>
<dbReference type="PROSITE" id="PS50929">
    <property type="entry name" value="ABC_TM1F"/>
    <property type="match status" value="1"/>
</dbReference>
<proteinExistence type="predicted"/>
<organism evidence="12 13">
    <name type="scientific">Paucilactobacillus hokkaidonensis JCM 18461</name>
    <dbReference type="NCBI Taxonomy" id="1291742"/>
    <lineage>
        <taxon>Bacteria</taxon>
        <taxon>Bacillati</taxon>
        <taxon>Bacillota</taxon>
        <taxon>Bacilli</taxon>
        <taxon>Lactobacillales</taxon>
        <taxon>Lactobacillaceae</taxon>
        <taxon>Paucilactobacillus</taxon>
    </lineage>
</organism>
<dbReference type="Gene3D" id="1.20.1560.10">
    <property type="entry name" value="ABC transporter type 1, transmembrane domain"/>
    <property type="match status" value="1"/>
</dbReference>
<dbReference type="Pfam" id="PF00664">
    <property type="entry name" value="ABC_membrane"/>
    <property type="match status" value="1"/>
</dbReference>
<keyword evidence="8 9" id="KW-0472">Membrane</keyword>
<feature type="domain" description="ABC transmembrane type-1" evidence="11">
    <location>
        <begin position="33"/>
        <end position="309"/>
    </location>
</feature>